<evidence type="ECO:0000256" key="7">
    <source>
        <dbReference type="RuleBase" id="RU363032"/>
    </source>
</evidence>
<organism evidence="9 10">
    <name type="scientific">Georgenia yuyongxinii</name>
    <dbReference type="NCBI Taxonomy" id="2589797"/>
    <lineage>
        <taxon>Bacteria</taxon>
        <taxon>Bacillati</taxon>
        <taxon>Actinomycetota</taxon>
        <taxon>Actinomycetes</taxon>
        <taxon>Micrococcales</taxon>
        <taxon>Bogoriellaceae</taxon>
        <taxon>Georgenia</taxon>
    </lineage>
</organism>
<comment type="subcellular location">
    <subcellularLocation>
        <location evidence="1 7">Cell membrane</location>
        <topology evidence="1 7">Multi-pass membrane protein</topology>
    </subcellularLocation>
</comment>
<evidence type="ECO:0000256" key="2">
    <source>
        <dbReference type="ARBA" id="ARBA00022448"/>
    </source>
</evidence>
<dbReference type="PANTHER" id="PTHR30151:SF0">
    <property type="entry name" value="ABC TRANSPORTER PERMEASE PROTEIN MJ0413-RELATED"/>
    <property type="match status" value="1"/>
</dbReference>
<feature type="transmembrane region" description="Helical" evidence="7">
    <location>
        <begin position="113"/>
        <end position="136"/>
    </location>
</feature>
<dbReference type="PROSITE" id="PS50928">
    <property type="entry name" value="ABC_TM1"/>
    <property type="match status" value="1"/>
</dbReference>
<keyword evidence="3" id="KW-1003">Cell membrane</keyword>
<dbReference type="InterPro" id="IPR035906">
    <property type="entry name" value="MetI-like_sf"/>
</dbReference>
<reference evidence="9 10" key="1">
    <citation type="submission" date="2019-05" db="EMBL/GenBank/DDBJ databases">
        <title>Georgenia *** sp. nov., and Georgenia *** sp. nov., isolated from the intestinal contents of plateau pika (Ochotona curzoniae) in the Qinghai-Tibet plateau of China.</title>
        <authorList>
            <person name="Tian Z."/>
        </authorList>
    </citation>
    <scope>NUCLEOTIDE SEQUENCE [LARGE SCALE GENOMIC DNA]</scope>
    <source>
        <strain evidence="9 10">Z443</strain>
    </source>
</reference>
<feature type="transmembrane region" description="Helical" evidence="7">
    <location>
        <begin position="29"/>
        <end position="52"/>
    </location>
</feature>
<dbReference type="Pfam" id="PF00528">
    <property type="entry name" value="BPD_transp_1"/>
    <property type="match status" value="1"/>
</dbReference>
<dbReference type="GO" id="GO:0005886">
    <property type="term" value="C:plasma membrane"/>
    <property type="evidence" value="ECO:0007669"/>
    <property type="project" value="UniProtKB-SubCell"/>
</dbReference>
<comment type="similarity">
    <text evidence="7">Belongs to the binding-protein-dependent transport system permease family.</text>
</comment>
<evidence type="ECO:0000256" key="4">
    <source>
        <dbReference type="ARBA" id="ARBA00022692"/>
    </source>
</evidence>
<evidence type="ECO:0000256" key="1">
    <source>
        <dbReference type="ARBA" id="ARBA00004651"/>
    </source>
</evidence>
<dbReference type="AlphaFoldDB" id="A0A5B8C6F6"/>
<dbReference type="OrthoDB" id="5458199at2"/>
<gene>
    <name evidence="9" type="ORF">FE374_14820</name>
</gene>
<accession>A0A5B8C6F6</accession>
<evidence type="ECO:0000256" key="6">
    <source>
        <dbReference type="ARBA" id="ARBA00023136"/>
    </source>
</evidence>
<keyword evidence="5 7" id="KW-1133">Transmembrane helix</keyword>
<dbReference type="Gene3D" id="1.10.3720.10">
    <property type="entry name" value="MetI-like"/>
    <property type="match status" value="1"/>
</dbReference>
<evidence type="ECO:0000313" key="9">
    <source>
        <dbReference type="EMBL" id="QDC25710.1"/>
    </source>
</evidence>
<feature type="transmembrane region" description="Helical" evidence="7">
    <location>
        <begin position="72"/>
        <end position="101"/>
    </location>
</feature>
<feature type="transmembrane region" description="Helical" evidence="7">
    <location>
        <begin position="240"/>
        <end position="261"/>
    </location>
</feature>
<dbReference type="CDD" id="cd06261">
    <property type="entry name" value="TM_PBP2"/>
    <property type="match status" value="1"/>
</dbReference>
<keyword evidence="2 7" id="KW-0813">Transport</keyword>
<evidence type="ECO:0000256" key="5">
    <source>
        <dbReference type="ARBA" id="ARBA00022989"/>
    </source>
</evidence>
<dbReference type="Proteomes" id="UP000314616">
    <property type="component" value="Chromosome"/>
</dbReference>
<feature type="transmembrane region" description="Helical" evidence="7">
    <location>
        <begin position="142"/>
        <end position="161"/>
    </location>
</feature>
<evidence type="ECO:0000259" key="8">
    <source>
        <dbReference type="PROSITE" id="PS50928"/>
    </source>
</evidence>
<dbReference type="PANTHER" id="PTHR30151">
    <property type="entry name" value="ALKANE SULFONATE ABC TRANSPORTER-RELATED, MEMBRANE SUBUNIT"/>
    <property type="match status" value="1"/>
</dbReference>
<feature type="transmembrane region" description="Helical" evidence="7">
    <location>
        <begin position="204"/>
        <end position="228"/>
    </location>
</feature>
<keyword evidence="4 7" id="KW-0812">Transmembrane</keyword>
<dbReference type="KEGG" id="gyu:FE374_14820"/>
<proteinExistence type="inferred from homology"/>
<feature type="domain" description="ABC transmembrane type-1" evidence="8">
    <location>
        <begin position="76"/>
        <end position="258"/>
    </location>
</feature>
<dbReference type="InterPro" id="IPR000515">
    <property type="entry name" value="MetI-like"/>
</dbReference>
<dbReference type="GO" id="GO:0055085">
    <property type="term" value="P:transmembrane transport"/>
    <property type="evidence" value="ECO:0007669"/>
    <property type="project" value="InterPro"/>
</dbReference>
<name>A0A5B8C6F6_9MICO</name>
<protein>
    <submittedName>
        <fullName evidence="9">ABC transporter permease</fullName>
    </submittedName>
</protein>
<evidence type="ECO:0000256" key="3">
    <source>
        <dbReference type="ARBA" id="ARBA00022475"/>
    </source>
</evidence>
<dbReference type="EMBL" id="CP040915">
    <property type="protein sequence ID" value="QDC25710.1"/>
    <property type="molecule type" value="Genomic_DNA"/>
</dbReference>
<evidence type="ECO:0000313" key="10">
    <source>
        <dbReference type="Proteomes" id="UP000314616"/>
    </source>
</evidence>
<dbReference type="RefSeq" id="WP_139929959.1">
    <property type="nucleotide sequence ID" value="NZ_CP040915.1"/>
</dbReference>
<sequence>MAATTLRRPGVAPVGRPPRRRFRLRLQGVVGFAVLIVVGELVGRSGIVPPSYLPPSSVVLVRAGELLLDGEFLGHAAATLLAWVAGLALAMLLAVPVGILVGTSELAYRASSALVEFLRPIPSVALIPIAMLMLGTGTEMKVVLTVYAAFWPIFFNTISGVHDVDPTAKDTAVSFNYSRWGVLTRVTLPSAAPHIYTGVRIASAVVLVVAISAELLAGGDAGIGTLIFQASITGAGADTVYAATVLTGLLGLGINSALVYVERRMLFWKNSERKA</sequence>
<dbReference type="SUPFAM" id="SSF161098">
    <property type="entry name" value="MetI-like"/>
    <property type="match status" value="1"/>
</dbReference>
<keyword evidence="6 7" id="KW-0472">Membrane</keyword>